<evidence type="ECO:0000313" key="2">
    <source>
        <dbReference type="Proteomes" id="UP001182556"/>
    </source>
</evidence>
<sequence length="386" mass="43604">MSTEHAVRSAGQKVYIEPGSAAYDPLQNFIQQSLNLGEIAETLSRNFLSEVIDRRDVDAKFPQLTEARFEGLKAKRRGIGVDPTYHLKDMPSRIVAEFLDDARRTGYYLTNFARSHDDPRDRYKATTVYDYVRGRQELEIPEKSPSNLRVAVTSWNTALQVLQAALGTPEDQSEFDFSNNTARKQGIRSAAFRRLPAFVLTNPLREALRELTAESLPSLPQETASTALRKPSATCWLSARESSKLYFTGDTAKEYDTTLQQLEEQWQTRETMPPSDNGEILELTQRLHNTAYKWPDTLSETLAKVLDNFASDNYPESKQAALQAVNLAKGKSSTDYMGDYKHYVDYILAGFEVDTAFGELDALREQYFKIVESEKCGWAQSAVTEG</sequence>
<reference evidence="1" key="1">
    <citation type="submission" date="2023-02" db="EMBL/GenBank/DDBJ databases">
        <title>Identification and recombinant expression of a fungal hydrolase from Papiliotrema laurentii that hydrolyzes apple cutin and clears colloidal polyester polyurethane.</title>
        <authorList>
            <consortium name="DOE Joint Genome Institute"/>
            <person name="Roman V.A."/>
            <person name="Bojanowski C."/>
            <person name="Crable B.R."/>
            <person name="Wagner D.N."/>
            <person name="Hung C.S."/>
            <person name="Nadeau L.J."/>
            <person name="Schratz L."/>
            <person name="Haridas S."/>
            <person name="Pangilinan J."/>
            <person name="Lipzen A."/>
            <person name="Na H."/>
            <person name="Yan M."/>
            <person name="Ng V."/>
            <person name="Grigoriev I.V."/>
            <person name="Spatafora J.W."/>
            <person name="Barlow D."/>
            <person name="Biffinger J."/>
            <person name="Kelley-Loughnane N."/>
            <person name="Varaljay V.A."/>
            <person name="Crookes-Goodson W.J."/>
        </authorList>
    </citation>
    <scope>NUCLEOTIDE SEQUENCE</scope>
    <source>
        <strain evidence="1">5307AH</strain>
    </source>
</reference>
<gene>
    <name evidence="1" type="ORF">DB88DRAFT_486433</name>
</gene>
<dbReference type="AlphaFoldDB" id="A0AAD9L5T5"/>
<organism evidence="1 2">
    <name type="scientific">Papiliotrema laurentii</name>
    <name type="common">Cryptococcus laurentii</name>
    <dbReference type="NCBI Taxonomy" id="5418"/>
    <lineage>
        <taxon>Eukaryota</taxon>
        <taxon>Fungi</taxon>
        <taxon>Dikarya</taxon>
        <taxon>Basidiomycota</taxon>
        <taxon>Agaricomycotina</taxon>
        <taxon>Tremellomycetes</taxon>
        <taxon>Tremellales</taxon>
        <taxon>Rhynchogastremaceae</taxon>
        <taxon>Papiliotrema</taxon>
    </lineage>
</organism>
<dbReference type="Proteomes" id="UP001182556">
    <property type="component" value="Unassembled WGS sequence"/>
</dbReference>
<proteinExistence type="predicted"/>
<name>A0AAD9L5T5_PAPLA</name>
<dbReference type="EMBL" id="JAODAN010000004">
    <property type="protein sequence ID" value="KAK1924696.1"/>
    <property type="molecule type" value="Genomic_DNA"/>
</dbReference>
<accession>A0AAD9L5T5</accession>
<protein>
    <submittedName>
        <fullName evidence="1">Uncharacterized protein</fullName>
    </submittedName>
</protein>
<evidence type="ECO:0000313" key="1">
    <source>
        <dbReference type="EMBL" id="KAK1924696.1"/>
    </source>
</evidence>
<keyword evidence="2" id="KW-1185">Reference proteome</keyword>
<comment type="caution">
    <text evidence="1">The sequence shown here is derived from an EMBL/GenBank/DDBJ whole genome shotgun (WGS) entry which is preliminary data.</text>
</comment>